<dbReference type="Pfam" id="PF01546">
    <property type="entry name" value="Peptidase_M20"/>
    <property type="match status" value="1"/>
</dbReference>
<dbReference type="GO" id="GO:0006508">
    <property type="term" value="P:proteolysis"/>
    <property type="evidence" value="ECO:0007669"/>
    <property type="project" value="UniProtKB-KW"/>
</dbReference>
<evidence type="ECO:0000313" key="6">
    <source>
        <dbReference type="Proteomes" id="UP000265341"/>
    </source>
</evidence>
<evidence type="ECO:0000256" key="2">
    <source>
        <dbReference type="ARBA" id="ARBA00022723"/>
    </source>
</evidence>
<name>A0A399EP32_9DEIN</name>
<organism evidence="5 6">
    <name type="scientific">Calidithermus roseus</name>
    <dbReference type="NCBI Taxonomy" id="1644118"/>
    <lineage>
        <taxon>Bacteria</taxon>
        <taxon>Thermotogati</taxon>
        <taxon>Deinococcota</taxon>
        <taxon>Deinococci</taxon>
        <taxon>Thermales</taxon>
        <taxon>Thermaceae</taxon>
        <taxon>Calidithermus</taxon>
    </lineage>
</organism>
<keyword evidence="3 5" id="KW-0378">Hydrolase</keyword>
<dbReference type="EMBL" id="QWLA01000029">
    <property type="protein sequence ID" value="RIH86474.1"/>
    <property type="molecule type" value="Genomic_DNA"/>
</dbReference>
<dbReference type="InterPro" id="IPR002933">
    <property type="entry name" value="Peptidase_M20"/>
</dbReference>
<keyword evidence="1" id="KW-0645">Protease</keyword>
<dbReference type="InterPro" id="IPR011650">
    <property type="entry name" value="Peptidase_M20_dimer"/>
</dbReference>
<dbReference type="CDD" id="cd05680">
    <property type="entry name" value="M20_dipept_like"/>
    <property type="match status" value="1"/>
</dbReference>
<evidence type="ECO:0000259" key="4">
    <source>
        <dbReference type="Pfam" id="PF07687"/>
    </source>
</evidence>
<dbReference type="PANTHER" id="PTHR43270:SF12">
    <property type="entry name" value="SUCCINYL-DIAMINOPIMELATE DESUCCINYLASE"/>
    <property type="match status" value="1"/>
</dbReference>
<dbReference type="SUPFAM" id="SSF53187">
    <property type="entry name" value="Zn-dependent exopeptidases"/>
    <property type="match status" value="1"/>
</dbReference>
<comment type="caution">
    <text evidence="5">The sequence shown here is derived from an EMBL/GenBank/DDBJ whole genome shotgun (WGS) entry which is preliminary data.</text>
</comment>
<dbReference type="NCBIfam" id="NF006579">
    <property type="entry name" value="PRK09104.1"/>
    <property type="match status" value="1"/>
</dbReference>
<dbReference type="EC" id="3.5.1.18" evidence="5"/>
<dbReference type="Gene3D" id="3.40.630.10">
    <property type="entry name" value="Zn peptidases"/>
    <property type="match status" value="1"/>
</dbReference>
<dbReference type="Proteomes" id="UP000265341">
    <property type="component" value="Unassembled WGS sequence"/>
</dbReference>
<dbReference type="GO" id="GO:0046872">
    <property type="term" value="F:metal ion binding"/>
    <property type="evidence" value="ECO:0007669"/>
    <property type="project" value="UniProtKB-KW"/>
</dbReference>
<proteinExistence type="predicted"/>
<dbReference type="InterPro" id="IPR051458">
    <property type="entry name" value="Cyt/Met_Dipeptidase"/>
</dbReference>
<protein>
    <submittedName>
        <fullName evidence="5">Succinyl-diaminopimelate desuccinylase</fullName>
        <ecNumber evidence="5">3.5.1.18</ecNumber>
    </submittedName>
</protein>
<dbReference type="NCBIfam" id="NF006053">
    <property type="entry name" value="PRK08201.1"/>
    <property type="match status" value="1"/>
</dbReference>
<evidence type="ECO:0000256" key="1">
    <source>
        <dbReference type="ARBA" id="ARBA00022670"/>
    </source>
</evidence>
<dbReference type="GO" id="GO:0009014">
    <property type="term" value="F:succinyl-diaminopimelate desuccinylase activity"/>
    <property type="evidence" value="ECO:0007669"/>
    <property type="project" value="UniProtKB-EC"/>
</dbReference>
<dbReference type="GO" id="GO:0008233">
    <property type="term" value="F:peptidase activity"/>
    <property type="evidence" value="ECO:0007669"/>
    <property type="project" value="UniProtKB-KW"/>
</dbReference>
<dbReference type="Pfam" id="PF07687">
    <property type="entry name" value="M20_dimer"/>
    <property type="match status" value="1"/>
</dbReference>
<reference evidence="5 6" key="1">
    <citation type="submission" date="2018-08" db="EMBL/GenBank/DDBJ databases">
        <title>Meiothermus roseus NBRC 110900 genome sequencing project.</title>
        <authorList>
            <person name="Da Costa M.S."/>
            <person name="Albuquerque L."/>
            <person name="Raposo P."/>
            <person name="Froufe H.J.C."/>
            <person name="Barroso C.S."/>
            <person name="Egas C."/>
        </authorList>
    </citation>
    <scope>NUCLEOTIDE SEQUENCE [LARGE SCALE GENOMIC DNA]</scope>
    <source>
        <strain evidence="5 6">NBRC 110900</strain>
    </source>
</reference>
<dbReference type="Gene3D" id="3.30.70.360">
    <property type="match status" value="1"/>
</dbReference>
<dbReference type="AlphaFoldDB" id="A0A399EP32"/>
<keyword evidence="2" id="KW-0479">Metal-binding</keyword>
<evidence type="ECO:0000256" key="3">
    <source>
        <dbReference type="ARBA" id="ARBA00022801"/>
    </source>
</evidence>
<dbReference type="PANTHER" id="PTHR43270">
    <property type="entry name" value="BETA-ALA-HIS DIPEPTIDASE"/>
    <property type="match status" value="1"/>
</dbReference>
<sequence>MTYNLPVNHLESLKDFLRIPSISADPAHKADVERAARWLEARLGGLGFEVEVIPTPGHPIVYAEKRVSPSAPTVLIYGHYDVQPPDPLELWHTPPFEPTIREGRLYARGASDDKGQLYAHIAAVENLGSELGVNVKFLIEGEEEVSSAHLEPFVRANRERLKADVLLISDGSMYAPGVPSLEYGLRGLVYMEVQLEGASRDLHSGTYGGAAPNPIHAAAWMIAKLKGEDGRILVPGFYDAVRPLSEVEKANFASLPFDAGEFARSIGAEALPGEPGWGVLERTWVRPTLDVNGIWGGYQGEGSKTVIPAKAGFKFSMRLVPDQEPQAIQKAVTAYLHQILPEGYRMKILYHGTGKPVVTDLESPPMQAAMRALEQAWGRKPVFTRAGGSIPIVASFQELLGTPIVLMGMGLNDDNLHSPNEKFDLECFEKGIQASENLLRLLAQG</sequence>
<dbReference type="NCBIfam" id="NF005914">
    <property type="entry name" value="PRK07907.1"/>
    <property type="match status" value="1"/>
</dbReference>
<gene>
    <name evidence="5" type="primary">dapE_3</name>
    <name evidence="5" type="ORF">Mrose_01760</name>
</gene>
<keyword evidence="6" id="KW-1185">Reference proteome</keyword>
<accession>A0A399EP32</accession>
<feature type="domain" description="Peptidase M20 dimerisation" evidence="4">
    <location>
        <begin position="183"/>
        <end position="342"/>
    </location>
</feature>
<evidence type="ECO:0000313" key="5">
    <source>
        <dbReference type="EMBL" id="RIH86474.1"/>
    </source>
</evidence>